<name>A0A1F8B8L7_9BACT</name>
<organism evidence="4 5">
    <name type="scientific">Candidatus Woesebacteria bacterium RIFCSPLOWO2_01_FULL_39_10</name>
    <dbReference type="NCBI Taxonomy" id="1802516"/>
    <lineage>
        <taxon>Bacteria</taxon>
        <taxon>Candidatus Woeseibacteriota</taxon>
    </lineage>
</organism>
<dbReference type="Gene3D" id="4.10.520.10">
    <property type="entry name" value="IHF-like DNA-binding proteins"/>
    <property type="match status" value="1"/>
</dbReference>
<dbReference type="InterPro" id="IPR000119">
    <property type="entry name" value="Hist_DNA-bd"/>
</dbReference>
<dbReference type="PANTHER" id="PTHR33175:SF3">
    <property type="entry name" value="DNA-BINDING PROTEIN HU-BETA"/>
    <property type="match status" value="1"/>
</dbReference>
<gene>
    <name evidence="4" type="ORF">A3A75_04030</name>
</gene>
<dbReference type="SUPFAM" id="SSF47729">
    <property type="entry name" value="IHF-like DNA-binding proteins"/>
    <property type="match status" value="1"/>
</dbReference>
<dbReference type="InterPro" id="IPR010992">
    <property type="entry name" value="IHF-like_DNA-bd_dom_sf"/>
</dbReference>
<proteinExistence type="inferred from homology"/>
<comment type="caution">
    <text evidence="4">The sequence shown here is derived from an EMBL/GenBank/DDBJ whole genome shotgun (WGS) entry which is preliminary data.</text>
</comment>
<dbReference type="EMBL" id="MGHC01000007">
    <property type="protein sequence ID" value="OGM60383.1"/>
    <property type="molecule type" value="Genomic_DNA"/>
</dbReference>
<comment type="similarity">
    <text evidence="3">Belongs to the bacterial histone-like protein family.</text>
</comment>
<dbReference type="GO" id="GO:0003677">
    <property type="term" value="F:DNA binding"/>
    <property type="evidence" value="ECO:0007669"/>
    <property type="project" value="UniProtKB-KW"/>
</dbReference>
<keyword evidence="2" id="KW-0238">DNA-binding</keyword>
<evidence type="ECO:0000313" key="4">
    <source>
        <dbReference type="EMBL" id="OGM60383.1"/>
    </source>
</evidence>
<sequence>MTKRELVDIVSRKAHLTKKGAVEAVDTFLNELGRALAKGEKVVLSGFGTFRVISMKGKTVKIPGTEKLVTIKSHRSPRFTPGKKLKRQVTR</sequence>
<evidence type="ECO:0000256" key="3">
    <source>
        <dbReference type="RuleBase" id="RU003939"/>
    </source>
</evidence>
<protein>
    <recommendedName>
        <fullName evidence="6">DNA-binding protein</fullName>
    </recommendedName>
</protein>
<dbReference type="PANTHER" id="PTHR33175">
    <property type="entry name" value="DNA-BINDING PROTEIN HU"/>
    <property type="match status" value="1"/>
</dbReference>
<keyword evidence="1" id="KW-0226">DNA condensation</keyword>
<dbReference type="PRINTS" id="PR01727">
    <property type="entry name" value="DNABINDINGHU"/>
</dbReference>
<dbReference type="GO" id="GO:0005829">
    <property type="term" value="C:cytosol"/>
    <property type="evidence" value="ECO:0007669"/>
    <property type="project" value="TreeGrafter"/>
</dbReference>
<dbReference type="STRING" id="1802516.A3A75_04030"/>
<dbReference type="Proteomes" id="UP000179018">
    <property type="component" value="Unassembled WGS sequence"/>
</dbReference>
<evidence type="ECO:0000313" key="5">
    <source>
        <dbReference type="Proteomes" id="UP000179018"/>
    </source>
</evidence>
<dbReference type="AlphaFoldDB" id="A0A1F8B8L7"/>
<dbReference type="GO" id="GO:0030261">
    <property type="term" value="P:chromosome condensation"/>
    <property type="evidence" value="ECO:0007669"/>
    <property type="project" value="UniProtKB-KW"/>
</dbReference>
<dbReference type="SMART" id="SM00411">
    <property type="entry name" value="BHL"/>
    <property type="match status" value="1"/>
</dbReference>
<accession>A0A1F8B8L7</accession>
<evidence type="ECO:0000256" key="2">
    <source>
        <dbReference type="ARBA" id="ARBA00023125"/>
    </source>
</evidence>
<reference evidence="4 5" key="1">
    <citation type="journal article" date="2016" name="Nat. Commun.">
        <title>Thousands of microbial genomes shed light on interconnected biogeochemical processes in an aquifer system.</title>
        <authorList>
            <person name="Anantharaman K."/>
            <person name="Brown C.T."/>
            <person name="Hug L.A."/>
            <person name="Sharon I."/>
            <person name="Castelle C.J."/>
            <person name="Probst A.J."/>
            <person name="Thomas B.C."/>
            <person name="Singh A."/>
            <person name="Wilkins M.J."/>
            <person name="Karaoz U."/>
            <person name="Brodie E.L."/>
            <person name="Williams K.H."/>
            <person name="Hubbard S.S."/>
            <person name="Banfield J.F."/>
        </authorList>
    </citation>
    <scope>NUCLEOTIDE SEQUENCE [LARGE SCALE GENOMIC DNA]</scope>
</reference>
<dbReference type="CDD" id="cd13831">
    <property type="entry name" value="HU"/>
    <property type="match status" value="1"/>
</dbReference>
<evidence type="ECO:0008006" key="6">
    <source>
        <dbReference type="Google" id="ProtNLM"/>
    </source>
</evidence>
<dbReference type="GO" id="GO:0030527">
    <property type="term" value="F:structural constituent of chromatin"/>
    <property type="evidence" value="ECO:0007669"/>
    <property type="project" value="InterPro"/>
</dbReference>
<dbReference type="Pfam" id="PF00216">
    <property type="entry name" value="Bac_DNA_binding"/>
    <property type="match status" value="1"/>
</dbReference>
<evidence type="ECO:0000256" key="1">
    <source>
        <dbReference type="ARBA" id="ARBA00023067"/>
    </source>
</evidence>